<dbReference type="PRINTS" id="PR00344">
    <property type="entry name" value="BCTRLSENSOR"/>
</dbReference>
<dbReference type="GO" id="GO:0016020">
    <property type="term" value="C:membrane"/>
    <property type="evidence" value="ECO:0007669"/>
    <property type="project" value="UniProtKB-SubCell"/>
</dbReference>
<sequence>MNLAFLWLTVAIQLDWDKLTASYQIGYSMSGTTNISKSLLTNVLSVYFVLTLTVTCVQVMGEYFDTKNQLVQELQNQQSTFSNSLARSLWEYNNPQIEAIAEGLINIPAIAGIAIRDETGDTIVKLGLTDNVNSLNLHADVEDRIIAERNGLFGYYSAIIFEFAGDSIRVGDVTLFSTRDIALDRIKFSLYFIFGNAIIKSTFLIVLFTLAFHRMLNRPMNLLTQQIRNFRLDDLEHSRINLKSNRHTEFNMVEQAYNQLLDNLEDYQEDLERTQQQLVHANRKLDEQNAVLEQEVARKTSSLSQVLTDLERRKGELERRQTKLEQEIRQRKIVEDDLRETNSQLQSSVTAFERVQDQLLEAEKLASLGRLVGGITHDVNTPLGIGITAASLVKDKLDNMQQALENKELTESQLRTLLGASLESAQLLENNLGRASELLDSFKQVAVDQTSTAVREINLANYVSHVLLALQPRLKSTSHTVNIDCPPDLNARCHAGALAQIITNLVLNSLIHAFAEDQQGEITLAFSRHGDRLVIDYRDNGKGLTEEQQQHLFEPFFTTRRDYGGSGLGTHIIRNLVEQTFNGTVSVQSAPGEGLAYHIKLPIQFIDS</sequence>
<dbReference type="InterPro" id="IPR005467">
    <property type="entry name" value="His_kinase_dom"/>
</dbReference>
<dbReference type="InterPro" id="IPR003594">
    <property type="entry name" value="HATPase_dom"/>
</dbReference>
<dbReference type="EMBL" id="CADCXY010000005">
    <property type="protein sequence ID" value="CAB0151566.1"/>
    <property type="molecule type" value="Genomic_DNA"/>
</dbReference>
<organism evidence="11 12">
    <name type="scientific">Pseudidiomarina piscicola</name>
    <dbReference type="NCBI Taxonomy" id="2614830"/>
    <lineage>
        <taxon>Bacteria</taxon>
        <taxon>Pseudomonadati</taxon>
        <taxon>Pseudomonadota</taxon>
        <taxon>Gammaproteobacteria</taxon>
        <taxon>Alteromonadales</taxon>
        <taxon>Idiomarinaceae</taxon>
        <taxon>Pseudidiomarina</taxon>
    </lineage>
</organism>
<evidence type="ECO:0000256" key="5">
    <source>
        <dbReference type="ARBA" id="ARBA00022679"/>
    </source>
</evidence>
<proteinExistence type="predicted"/>
<feature type="coiled-coil region" evidence="7">
    <location>
        <begin position="250"/>
        <end position="344"/>
    </location>
</feature>
<feature type="coiled-coil region" evidence="7">
    <location>
        <begin position="390"/>
        <end position="417"/>
    </location>
</feature>
<dbReference type="InterPro" id="IPR036890">
    <property type="entry name" value="HATPase_C_sf"/>
</dbReference>
<dbReference type="InterPro" id="IPR003660">
    <property type="entry name" value="HAMP_dom"/>
</dbReference>
<evidence type="ECO:0000256" key="2">
    <source>
        <dbReference type="ARBA" id="ARBA00004370"/>
    </source>
</evidence>
<dbReference type="GO" id="GO:0004673">
    <property type="term" value="F:protein histidine kinase activity"/>
    <property type="evidence" value="ECO:0007669"/>
    <property type="project" value="UniProtKB-EC"/>
</dbReference>
<evidence type="ECO:0000259" key="9">
    <source>
        <dbReference type="PROSITE" id="PS50109"/>
    </source>
</evidence>
<dbReference type="Pfam" id="PF02518">
    <property type="entry name" value="HATPase_c"/>
    <property type="match status" value="1"/>
</dbReference>
<dbReference type="PROSITE" id="PS50885">
    <property type="entry name" value="HAMP"/>
    <property type="match status" value="1"/>
</dbReference>
<keyword evidence="4" id="KW-0597">Phosphoprotein</keyword>
<evidence type="ECO:0000313" key="11">
    <source>
        <dbReference type="EMBL" id="CAB0151566.1"/>
    </source>
</evidence>
<feature type="domain" description="Histidine kinase" evidence="9">
    <location>
        <begin position="374"/>
        <end position="605"/>
    </location>
</feature>
<dbReference type="PROSITE" id="PS50109">
    <property type="entry name" value="HIS_KIN"/>
    <property type="match status" value="1"/>
</dbReference>
<keyword evidence="5 11" id="KW-0808">Transferase</keyword>
<feature type="transmembrane region" description="Helical" evidence="8">
    <location>
        <begin position="188"/>
        <end position="212"/>
    </location>
</feature>
<keyword evidence="12" id="KW-1185">Reference proteome</keyword>
<dbReference type="RefSeq" id="WP_246194890.1">
    <property type="nucleotide sequence ID" value="NZ_CADCXY010000005.1"/>
</dbReference>
<comment type="catalytic activity">
    <reaction evidence="1">
        <text>ATP + protein L-histidine = ADP + protein N-phospho-L-histidine.</text>
        <dbReference type="EC" id="2.7.13.3"/>
    </reaction>
</comment>
<keyword evidence="8" id="KW-0812">Transmembrane</keyword>
<keyword evidence="7" id="KW-0175">Coiled coil</keyword>
<evidence type="ECO:0000259" key="10">
    <source>
        <dbReference type="PROSITE" id="PS50885"/>
    </source>
</evidence>
<evidence type="ECO:0000256" key="3">
    <source>
        <dbReference type="ARBA" id="ARBA00012438"/>
    </source>
</evidence>
<dbReference type="Gene3D" id="3.30.565.10">
    <property type="entry name" value="Histidine kinase-like ATPase, C-terminal domain"/>
    <property type="match status" value="1"/>
</dbReference>
<evidence type="ECO:0000256" key="1">
    <source>
        <dbReference type="ARBA" id="ARBA00000085"/>
    </source>
</evidence>
<dbReference type="PANTHER" id="PTHR43065">
    <property type="entry name" value="SENSOR HISTIDINE KINASE"/>
    <property type="match status" value="1"/>
</dbReference>
<evidence type="ECO:0000256" key="6">
    <source>
        <dbReference type="ARBA" id="ARBA00022777"/>
    </source>
</evidence>
<evidence type="ECO:0000256" key="7">
    <source>
        <dbReference type="SAM" id="Coils"/>
    </source>
</evidence>
<dbReference type="SUPFAM" id="SSF55874">
    <property type="entry name" value="ATPase domain of HSP90 chaperone/DNA topoisomerase II/histidine kinase"/>
    <property type="match status" value="1"/>
</dbReference>
<dbReference type="PANTHER" id="PTHR43065:SF47">
    <property type="match status" value="1"/>
</dbReference>
<dbReference type="EC" id="2.7.13.3" evidence="3"/>
<dbReference type="SMART" id="SM00387">
    <property type="entry name" value="HATPase_c"/>
    <property type="match status" value="1"/>
</dbReference>
<evidence type="ECO:0000256" key="4">
    <source>
        <dbReference type="ARBA" id="ARBA00022553"/>
    </source>
</evidence>
<reference evidence="11 12" key="1">
    <citation type="submission" date="2020-02" db="EMBL/GenBank/DDBJ databases">
        <authorList>
            <person name="Rodrigo-Torres L."/>
            <person name="Arahal R. D."/>
            <person name="Lucena T."/>
        </authorList>
    </citation>
    <scope>NUCLEOTIDE SEQUENCE [LARGE SCALE GENOMIC DNA]</scope>
    <source>
        <strain evidence="11 12">CECT 9734</strain>
    </source>
</reference>
<evidence type="ECO:0000256" key="8">
    <source>
        <dbReference type="SAM" id="Phobius"/>
    </source>
</evidence>
<protein>
    <recommendedName>
        <fullName evidence="3">histidine kinase</fullName>
        <ecNumber evidence="3">2.7.13.3</ecNumber>
    </recommendedName>
</protein>
<keyword evidence="6" id="KW-0418">Kinase</keyword>
<gene>
    <name evidence="11" type="primary">zraS</name>
    <name evidence="11" type="ORF">PSI9734_01940</name>
</gene>
<keyword evidence="8" id="KW-1133">Transmembrane helix</keyword>
<evidence type="ECO:0000313" key="12">
    <source>
        <dbReference type="Proteomes" id="UP000481517"/>
    </source>
</evidence>
<keyword evidence="8" id="KW-0472">Membrane</keyword>
<dbReference type="Proteomes" id="UP000481517">
    <property type="component" value="Unassembled WGS sequence"/>
</dbReference>
<dbReference type="GO" id="GO:0007165">
    <property type="term" value="P:signal transduction"/>
    <property type="evidence" value="ECO:0007669"/>
    <property type="project" value="InterPro"/>
</dbReference>
<dbReference type="InterPro" id="IPR004358">
    <property type="entry name" value="Sig_transdc_His_kin-like_C"/>
</dbReference>
<feature type="domain" description="HAMP" evidence="10">
    <location>
        <begin position="214"/>
        <end position="269"/>
    </location>
</feature>
<name>A0A7D9N2N1_9GAMM</name>
<feature type="transmembrane region" description="Helical" evidence="8">
    <location>
        <begin position="46"/>
        <end position="64"/>
    </location>
</feature>
<accession>A0A7D9N2N1</accession>
<dbReference type="AlphaFoldDB" id="A0A7D9N2N1"/>
<comment type="subcellular location">
    <subcellularLocation>
        <location evidence="2">Membrane</location>
    </subcellularLocation>
</comment>
<dbReference type="Gene3D" id="1.10.287.130">
    <property type="match status" value="1"/>
</dbReference>